<proteinExistence type="predicted"/>
<sequence length="269" mass="29643">MSTHTGMLYPSRPPSADNDGAFACALPVYTHPAFKTVDLHKADGRSHWIFLRHPTQSAAFTDLSSLKIYLADLNDPNFKIEDHHNAEKISKHKKVLDLAHAHYKFCVTHHRHPVTPVQEWNSIQTVPERALHRLVFHDPSRLDQRLHLAREHYRMSKLFPSDYYTEEDPEPSASAASSTVWSSAAPVTPSPACASAEAQVGPWFLLSDGQVILDPNDAATAARNTSDGTTLTMRLVDTLADAQDLRKEQAAEAQQLRKAQAAGKAAGGG</sequence>
<dbReference type="EMBL" id="JARKIB010000818">
    <property type="protein sequence ID" value="KAJ7691075.1"/>
    <property type="molecule type" value="Genomic_DNA"/>
</dbReference>
<organism evidence="1 2">
    <name type="scientific">Mycena metata</name>
    <dbReference type="NCBI Taxonomy" id="1033252"/>
    <lineage>
        <taxon>Eukaryota</taxon>
        <taxon>Fungi</taxon>
        <taxon>Dikarya</taxon>
        <taxon>Basidiomycota</taxon>
        <taxon>Agaricomycotina</taxon>
        <taxon>Agaricomycetes</taxon>
        <taxon>Agaricomycetidae</taxon>
        <taxon>Agaricales</taxon>
        <taxon>Marasmiineae</taxon>
        <taxon>Mycenaceae</taxon>
        <taxon>Mycena</taxon>
    </lineage>
</organism>
<evidence type="ECO:0000313" key="2">
    <source>
        <dbReference type="Proteomes" id="UP001215598"/>
    </source>
</evidence>
<dbReference type="Proteomes" id="UP001215598">
    <property type="component" value="Unassembled WGS sequence"/>
</dbReference>
<dbReference type="AlphaFoldDB" id="A0AAD7DHN6"/>
<comment type="caution">
    <text evidence="1">The sequence shown here is derived from an EMBL/GenBank/DDBJ whole genome shotgun (WGS) entry which is preliminary data.</text>
</comment>
<reference evidence="1" key="1">
    <citation type="submission" date="2023-03" db="EMBL/GenBank/DDBJ databases">
        <title>Massive genome expansion in bonnet fungi (Mycena s.s.) driven by repeated elements and novel gene families across ecological guilds.</title>
        <authorList>
            <consortium name="Lawrence Berkeley National Laboratory"/>
            <person name="Harder C.B."/>
            <person name="Miyauchi S."/>
            <person name="Viragh M."/>
            <person name="Kuo A."/>
            <person name="Thoen E."/>
            <person name="Andreopoulos B."/>
            <person name="Lu D."/>
            <person name="Skrede I."/>
            <person name="Drula E."/>
            <person name="Henrissat B."/>
            <person name="Morin E."/>
            <person name="Kohler A."/>
            <person name="Barry K."/>
            <person name="LaButti K."/>
            <person name="Morin E."/>
            <person name="Salamov A."/>
            <person name="Lipzen A."/>
            <person name="Mereny Z."/>
            <person name="Hegedus B."/>
            <person name="Baldrian P."/>
            <person name="Stursova M."/>
            <person name="Weitz H."/>
            <person name="Taylor A."/>
            <person name="Grigoriev I.V."/>
            <person name="Nagy L.G."/>
            <person name="Martin F."/>
            <person name="Kauserud H."/>
        </authorList>
    </citation>
    <scope>NUCLEOTIDE SEQUENCE</scope>
    <source>
        <strain evidence="1">CBHHK182m</strain>
    </source>
</reference>
<gene>
    <name evidence="1" type="ORF">B0H16DRAFT_1752378</name>
</gene>
<protein>
    <submittedName>
        <fullName evidence="1">Uncharacterized protein</fullName>
    </submittedName>
</protein>
<evidence type="ECO:0000313" key="1">
    <source>
        <dbReference type="EMBL" id="KAJ7691075.1"/>
    </source>
</evidence>
<keyword evidence="2" id="KW-1185">Reference proteome</keyword>
<name>A0AAD7DHN6_9AGAR</name>
<accession>A0AAD7DHN6</accession>